<dbReference type="GO" id="GO:0005975">
    <property type="term" value="P:carbohydrate metabolic process"/>
    <property type="evidence" value="ECO:0007669"/>
    <property type="project" value="InterPro"/>
</dbReference>
<dbReference type="PANTHER" id="PTHR32438">
    <property type="entry name" value="4-ALPHA-GLUCANOTRANSFERASE DPE1, CHLOROPLASTIC/AMYLOPLASTIC"/>
    <property type="match status" value="1"/>
</dbReference>
<evidence type="ECO:0000256" key="1">
    <source>
        <dbReference type="ARBA" id="ARBA00000439"/>
    </source>
</evidence>
<dbReference type="Pfam" id="PF00128">
    <property type="entry name" value="Alpha-amylase"/>
    <property type="match status" value="1"/>
</dbReference>
<comment type="catalytic activity">
    <reaction evidence="1 10">
        <text>Transfers a segment of a (1-&gt;4)-alpha-D-glucan to a new position in an acceptor, which may be glucose or a (1-&gt;4)-alpha-D-glucan.</text>
        <dbReference type="EC" id="2.4.1.25"/>
    </reaction>
</comment>
<dbReference type="GO" id="GO:0004134">
    <property type="term" value="F:4-alpha-glucanotransferase activity"/>
    <property type="evidence" value="ECO:0007669"/>
    <property type="project" value="UniProtKB-EC"/>
</dbReference>
<dbReference type="RefSeq" id="WP_068398795.1">
    <property type="nucleotide sequence ID" value="NZ_CP014504.1"/>
</dbReference>
<organism evidence="12 13">
    <name type="scientific">Pedobacter cryoconitis</name>
    <dbReference type="NCBI Taxonomy" id="188932"/>
    <lineage>
        <taxon>Bacteria</taxon>
        <taxon>Pseudomonadati</taxon>
        <taxon>Bacteroidota</taxon>
        <taxon>Sphingobacteriia</taxon>
        <taxon>Sphingobacteriales</taxon>
        <taxon>Sphingobacteriaceae</taxon>
        <taxon>Pedobacter</taxon>
    </lineage>
</organism>
<dbReference type="NCBIfam" id="TIGR00217">
    <property type="entry name" value="malQ"/>
    <property type="match status" value="1"/>
</dbReference>
<dbReference type="PANTHER" id="PTHR32438:SF5">
    <property type="entry name" value="4-ALPHA-GLUCANOTRANSFERASE DPE1, CHLOROPLASTIC_AMYLOPLASTIC"/>
    <property type="match status" value="1"/>
</dbReference>
<dbReference type="NCBIfam" id="NF011080">
    <property type="entry name" value="PRK14508.1-3"/>
    <property type="match status" value="1"/>
</dbReference>
<evidence type="ECO:0000313" key="13">
    <source>
        <dbReference type="Proteomes" id="UP000071561"/>
    </source>
</evidence>
<evidence type="ECO:0000256" key="10">
    <source>
        <dbReference type="RuleBase" id="RU361207"/>
    </source>
</evidence>
<evidence type="ECO:0000256" key="8">
    <source>
        <dbReference type="ARBA" id="ARBA00031423"/>
    </source>
</evidence>
<comment type="similarity">
    <text evidence="2 10">Belongs to the disproportionating enzyme family.</text>
</comment>
<name>A0A127VB07_9SPHI</name>
<dbReference type="InterPro" id="IPR003385">
    <property type="entry name" value="Glyco_hydro_77"/>
</dbReference>
<dbReference type="Gene3D" id="3.30.1590.10">
    <property type="entry name" value="Maltooligosyl trehalose synthase, domain 2"/>
    <property type="match status" value="1"/>
</dbReference>
<evidence type="ECO:0000256" key="5">
    <source>
        <dbReference type="ARBA" id="ARBA00022676"/>
    </source>
</evidence>
<evidence type="ECO:0000256" key="7">
    <source>
        <dbReference type="ARBA" id="ARBA00023277"/>
    </source>
</evidence>
<dbReference type="InterPro" id="IPR006047">
    <property type="entry name" value="GH13_cat_dom"/>
</dbReference>
<dbReference type="InterPro" id="IPR012767">
    <property type="entry name" value="Trehalose_TreY"/>
</dbReference>
<dbReference type="InterPro" id="IPR013797">
    <property type="entry name" value="Maltooligo_trehalose_synth_4"/>
</dbReference>
<accession>A0A127VB07</accession>
<dbReference type="Pfam" id="PF02446">
    <property type="entry name" value="Glyco_hydro_77"/>
    <property type="match status" value="1"/>
</dbReference>
<evidence type="ECO:0000256" key="4">
    <source>
        <dbReference type="ARBA" id="ARBA00020295"/>
    </source>
</evidence>
<dbReference type="NCBIfam" id="TIGR02401">
    <property type="entry name" value="trehalose_TreY"/>
    <property type="match status" value="1"/>
</dbReference>
<dbReference type="Gene3D" id="3.20.20.80">
    <property type="entry name" value="Glycosidases"/>
    <property type="match status" value="2"/>
</dbReference>
<dbReference type="Gene3D" id="1.10.150.200">
    <property type="entry name" value="Maltooligosyl trehalose synthase, domain 3"/>
    <property type="match status" value="1"/>
</dbReference>
<dbReference type="Proteomes" id="UP000071561">
    <property type="component" value="Chromosome"/>
</dbReference>
<keyword evidence="6 10" id="KW-0808">Transferase</keyword>
<dbReference type="EMBL" id="CP014504">
    <property type="protein sequence ID" value="AMP98475.1"/>
    <property type="molecule type" value="Genomic_DNA"/>
</dbReference>
<keyword evidence="7 10" id="KW-0119">Carbohydrate metabolism</keyword>
<keyword evidence="5 10" id="KW-0328">Glycosyltransferase</keyword>
<dbReference type="KEGG" id="pcm:AY601_1560"/>
<evidence type="ECO:0000256" key="3">
    <source>
        <dbReference type="ARBA" id="ARBA00012560"/>
    </source>
</evidence>
<feature type="domain" description="Glycosyl hydrolase family 13 catalytic" evidence="11">
    <location>
        <begin position="6"/>
        <end position="575"/>
    </location>
</feature>
<dbReference type="EC" id="2.4.1.25" evidence="3 10"/>
<sequence>MFNPISTYRIQFHADFTFNDFRKLIPYVHQLGVKTIYASPIFTAVPGSMHGYDGLNPIQINPEIGSLAELKLIAKELAAVKMGWIQDIVPNHMAYDFRNPWLMDVLKKGEKSKYRNHFDIISQDLAKEPLMAPFLGAALEEEIANKNLSLVAQKGEWFLKYHESYWPLRKGTDLKGSILEITGQQFYRLCSYQESNERMNYRRFFTVNSLICLNMQSKITFDDFHVLIKELVDQKIFQGLRIDHIDGLFDPKQYLENLRALCGKDVYIVAEKILEPGEILPAEWPIQGTTGYDYLGLANQLYTNEQSEKKFNNFYENLTDDHQSVEEQILEKKRKILSTAMQGELENLYQLLLNIIPEGPERMAIGDFGVFKHIISELLILCPVYRFYGNAYPLPPQEMEAMEKLFAALEKDKELVKPVQFIKKALLYEHISFYQRLMQFSGPLMAKGVEDTLMYTYNRHIGNNEVGDSPAVFGLKASDFHEAILNRGENWPLTMNSTATHDTKRGEDARARLSILTDLKGEWLQQVKEWNVLNATDGASPDENDTYFIYQTLVSTYDEREDSEVYQKRFLDYIEKALREAKEKSGWENPDMDYEAATSAFVKRILDTKREFWTVFSDFFRRLAHLGMVKSLSSLILKHGVPGIPDTYQGTELWDFSMVDPDNRRPVDYALRVQYMDDFLKKSFHIKLLWQESSAGEIKLLILQKLLKFRAAYAELFRIGLYIPLKVTGLHAADFIAFARRYKTDWAIFVVPVNVAALLNAQNNLHFELGDTQVVLPAGAPSVYLDLIENQSCKAENSVLVLQDIFKSVPFGVLHQKVEHQERGAGILMHITSLPSAFGIGDMGPEAFNFMDFLASSGQKYWQILPLNPLLDTQAYSPYASGSVMAANPVLISPELLIKDGFLEPDVIKAKHRKVKRKVNFTSAVQEKKLMLSLAYQRFKQKSNGKDQAFSDFSSNEAYWLEDYALYEVLKTLNDNKPWYEWQKELKDRELTALSKVREQHEDAINEVKWYQFIFFKQWNELKAQAVNLNIKLIGDLPFYAALDSCDVWANQELFEISPSGEMKAIAGVPPDYFNADGQLWGMPVYNWKAMKKSNYEWWVQRIKRNIELYDLIRLDHFRAFSSYWEVPADSSSAKFGNWKQGPGSQVFDVLEAHFGTIPFIAEDLGEIDAEVTALRDHYQLPGMKVLQFAFGEDSPASVHAPHNFTSVNCLVYTGTHDNNTTRNWYAKDISHGDRSRIDSYTGIKVSKRNIAQVLIRLAYASTAKVVIVPLQDILNKGAKARMNVPASIKRNWVWRVKSKELNDAIGVYLRDLVQLYGRS</sequence>
<dbReference type="SMART" id="SM00642">
    <property type="entry name" value="Aamy"/>
    <property type="match status" value="1"/>
</dbReference>
<dbReference type="SUPFAM" id="SSF51445">
    <property type="entry name" value="(Trans)glycosidases"/>
    <property type="match status" value="2"/>
</dbReference>
<proteinExistence type="inferred from homology"/>
<dbReference type="CDD" id="cd11336">
    <property type="entry name" value="AmyAc_MTSase"/>
    <property type="match status" value="1"/>
</dbReference>
<keyword evidence="13" id="KW-1185">Reference proteome</keyword>
<evidence type="ECO:0000256" key="2">
    <source>
        <dbReference type="ARBA" id="ARBA00005684"/>
    </source>
</evidence>
<evidence type="ECO:0000259" key="11">
    <source>
        <dbReference type="SMART" id="SM00642"/>
    </source>
</evidence>
<dbReference type="PATRIC" id="fig|188932.3.peg.1623"/>
<dbReference type="Gene3D" id="1.10.10.470">
    <property type="entry name" value="Maltooligosyl trehalose synthase, domain 4"/>
    <property type="match status" value="1"/>
</dbReference>
<dbReference type="InterPro" id="IPR017853">
    <property type="entry name" value="GH"/>
</dbReference>
<evidence type="ECO:0000256" key="6">
    <source>
        <dbReference type="ARBA" id="ARBA00022679"/>
    </source>
</evidence>
<reference evidence="12 13" key="1">
    <citation type="submission" date="2016-03" db="EMBL/GenBank/DDBJ databases">
        <title>Complete genome sequence of Pedobacter cryoconitis PAMC 27485.</title>
        <authorList>
            <person name="Lee J."/>
            <person name="Kim O.-S."/>
        </authorList>
    </citation>
    <scope>NUCLEOTIDE SEQUENCE [LARGE SCALE GENOMIC DNA]</scope>
    <source>
        <strain evidence="12 13">PAMC 27485</strain>
    </source>
</reference>
<dbReference type="OrthoDB" id="9811841at2"/>
<protein>
    <recommendedName>
        <fullName evidence="4 10">4-alpha-glucanotransferase</fullName>
        <ecNumber evidence="3 10">2.4.1.25</ecNumber>
    </recommendedName>
    <alternativeName>
        <fullName evidence="8 10">Amylomaltase</fullName>
    </alternativeName>
    <alternativeName>
        <fullName evidence="9 10">Disproportionating enzyme</fullName>
    </alternativeName>
</protein>
<evidence type="ECO:0000313" key="12">
    <source>
        <dbReference type="EMBL" id="AMP98475.1"/>
    </source>
</evidence>
<evidence type="ECO:0000256" key="9">
    <source>
        <dbReference type="ARBA" id="ARBA00031501"/>
    </source>
</evidence>
<gene>
    <name evidence="12" type="ORF">AY601_1560</name>
</gene>